<evidence type="ECO:0000256" key="1">
    <source>
        <dbReference type="SAM" id="MobiDB-lite"/>
    </source>
</evidence>
<organism evidence="2 3">
    <name type="scientific">Vitis vinifera</name>
    <name type="common">Grape</name>
    <dbReference type="NCBI Taxonomy" id="29760"/>
    <lineage>
        <taxon>Eukaryota</taxon>
        <taxon>Viridiplantae</taxon>
        <taxon>Streptophyta</taxon>
        <taxon>Embryophyta</taxon>
        <taxon>Tracheophyta</taxon>
        <taxon>Spermatophyta</taxon>
        <taxon>Magnoliopsida</taxon>
        <taxon>eudicotyledons</taxon>
        <taxon>Gunneridae</taxon>
        <taxon>Pentapetalae</taxon>
        <taxon>rosids</taxon>
        <taxon>Vitales</taxon>
        <taxon>Vitaceae</taxon>
        <taxon>Viteae</taxon>
        <taxon>Vitis</taxon>
    </lineage>
</organism>
<dbReference type="AlphaFoldDB" id="A0A438C2R0"/>
<accession>A0A438C2R0</accession>
<evidence type="ECO:0000313" key="2">
    <source>
        <dbReference type="EMBL" id="RVW17498.1"/>
    </source>
</evidence>
<proteinExistence type="predicted"/>
<gene>
    <name evidence="2" type="ORF">CK203_085556</name>
</gene>
<feature type="region of interest" description="Disordered" evidence="1">
    <location>
        <begin position="1"/>
        <end position="51"/>
    </location>
</feature>
<name>A0A438C2R0_VITVI</name>
<feature type="compositionally biased region" description="Low complexity" evidence="1">
    <location>
        <begin position="24"/>
        <end position="41"/>
    </location>
</feature>
<dbReference type="Proteomes" id="UP000288805">
    <property type="component" value="Unassembled WGS sequence"/>
</dbReference>
<comment type="caution">
    <text evidence="2">The sequence shown here is derived from an EMBL/GenBank/DDBJ whole genome shotgun (WGS) entry which is preliminary data.</text>
</comment>
<evidence type="ECO:0000313" key="3">
    <source>
        <dbReference type="Proteomes" id="UP000288805"/>
    </source>
</evidence>
<sequence>MDSAIAPSAFPELPEPREVPPAPSTSAPSEPVPEAASSDAPPTVPPTQSRLTIPGSEYRALLASFRPLTTTQTAIMERMDHFQIQQDQQTLILREIQQHLGLVPPAPPVAVPSSVPSRGPLLSTRGAYYLIIRSLLSPFSFWIIKTSQAKERSKEKQSEKNQDVAAAVFFHTFGALPEVHFLHAIYHFKALEVKNPTLQTVYDLELK</sequence>
<protein>
    <submittedName>
        <fullName evidence="2">Uncharacterized protein</fullName>
    </submittedName>
</protein>
<reference evidence="2 3" key="1">
    <citation type="journal article" date="2018" name="PLoS Genet.">
        <title>Population sequencing reveals clonal diversity and ancestral inbreeding in the grapevine cultivar Chardonnay.</title>
        <authorList>
            <person name="Roach M.J."/>
            <person name="Johnson D.L."/>
            <person name="Bohlmann J."/>
            <person name="van Vuuren H.J."/>
            <person name="Jones S.J."/>
            <person name="Pretorius I.S."/>
            <person name="Schmidt S.A."/>
            <person name="Borneman A.R."/>
        </authorList>
    </citation>
    <scope>NUCLEOTIDE SEQUENCE [LARGE SCALE GENOMIC DNA]</scope>
    <source>
        <strain evidence="3">cv. Chardonnay</strain>
        <tissue evidence="2">Leaf</tissue>
    </source>
</reference>
<dbReference type="EMBL" id="QGNW01002577">
    <property type="protein sequence ID" value="RVW17498.1"/>
    <property type="molecule type" value="Genomic_DNA"/>
</dbReference>